<sequence length="161" mass="18325">MRELPEIVGRDAFDALVIRTDYGDEAAWRAVVADLNRRWGDDDEFDPAVHLVDDPVWADRTPEEVLGAVRRDEELCVVFLADRVTMRSAGRALLALDVFEEEDDLDPMYYQELIDSPPPREFRTVPAEVHVVHANLSIGNMDFEEFAETAVAEPDPVHRSF</sequence>
<dbReference type="AlphaFoldDB" id="A0A1G9Q6L9"/>
<dbReference type="GeneID" id="40828754"/>
<protein>
    <recommendedName>
        <fullName evidence="1">DUF6924 domain-containing protein</fullName>
    </recommendedName>
</protein>
<proteinExistence type="predicted"/>
<accession>A0A1G9Q6L9</accession>
<dbReference type="OrthoDB" id="7854965at2"/>
<dbReference type="InterPro" id="IPR053832">
    <property type="entry name" value="DUF6924"/>
</dbReference>
<feature type="domain" description="DUF6924" evidence="1">
    <location>
        <begin position="15"/>
        <end position="161"/>
    </location>
</feature>
<organism evidence="2 3">
    <name type="scientific">Streptomyces wuyuanensis</name>
    <dbReference type="NCBI Taxonomy" id="1196353"/>
    <lineage>
        <taxon>Bacteria</taxon>
        <taxon>Bacillati</taxon>
        <taxon>Actinomycetota</taxon>
        <taxon>Actinomycetes</taxon>
        <taxon>Kitasatosporales</taxon>
        <taxon>Streptomycetaceae</taxon>
        <taxon>Streptomyces</taxon>
    </lineage>
</organism>
<dbReference type="EMBL" id="FNHI01000003">
    <property type="protein sequence ID" value="SDM06583.1"/>
    <property type="molecule type" value="Genomic_DNA"/>
</dbReference>
<evidence type="ECO:0000313" key="3">
    <source>
        <dbReference type="Proteomes" id="UP000199063"/>
    </source>
</evidence>
<evidence type="ECO:0000259" key="1">
    <source>
        <dbReference type="Pfam" id="PF21962"/>
    </source>
</evidence>
<dbReference type="Proteomes" id="UP000199063">
    <property type="component" value="Unassembled WGS sequence"/>
</dbReference>
<gene>
    <name evidence="2" type="ORF">SAMN05444921_103318</name>
</gene>
<evidence type="ECO:0000313" key="2">
    <source>
        <dbReference type="EMBL" id="SDM06583.1"/>
    </source>
</evidence>
<keyword evidence="3" id="KW-1185">Reference proteome</keyword>
<dbReference type="Pfam" id="PF21962">
    <property type="entry name" value="DUF6924"/>
    <property type="match status" value="1"/>
</dbReference>
<name>A0A1G9Q6L9_9ACTN</name>
<dbReference type="RefSeq" id="WP_093653021.1">
    <property type="nucleotide sequence ID" value="NZ_FNHI01000003.1"/>
</dbReference>
<reference evidence="3" key="1">
    <citation type="submission" date="2016-10" db="EMBL/GenBank/DDBJ databases">
        <authorList>
            <person name="Varghese N."/>
            <person name="Submissions S."/>
        </authorList>
    </citation>
    <scope>NUCLEOTIDE SEQUENCE [LARGE SCALE GENOMIC DNA]</scope>
    <source>
        <strain evidence="3">CGMCC 4.7042</strain>
    </source>
</reference>